<accession>A0ABS6JQV3</accession>
<dbReference type="Proteomes" id="UP000790580">
    <property type="component" value="Unassembled WGS sequence"/>
</dbReference>
<reference evidence="1 2" key="1">
    <citation type="submission" date="2021-06" db="EMBL/GenBank/DDBJ databases">
        <title>Bacillus sp. RD4P76, an endophyte from a halophyte.</title>
        <authorList>
            <person name="Sun J.-Q."/>
        </authorList>
    </citation>
    <scope>NUCLEOTIDE SEQUENCE [LARGE SCALE GENOMIC DNA]</scope>
    <source>
        <strain evidence="1 2">JCM 17098</strain>
    </source>
</reference>
<evidence type="ECO:0000313" key="2">
    <source>
        <dbReference type="Proteomes" id="UP000790580"/>
    </source>
</evidence>
<sequence>MNKMIKDIELKKQKLEKLVSKLQKQGVHAELCMRKYPSQKQRRDNI</sequence>
<gene>
    <name evidence="1" type="ORF">KS407_05665</name>
</gene>
<protein>
    <submittedName>
        <fullName evidence="1">Uncharacterized protein</fullName>
    </submittedName>
</protein>
<keyword evidence="2" id="KW-1185">Reference proteome</keyword>
<dbReference type="RefSeq" id="WP_176371299.1">
    <property type="nucleotide sequence ID" value="NZ_JAHQCR010000023.1"/>
</dbReference>
<organism evidence="1 2">
    <name type="scientific">Evansella alkalicola</name>
    <dbReference type="NCBI Taxonomy" id="745819"/>
    <lineage>
        <taxon>Bacteria</taxon>
        <taxon>Bacillati</taxon>
        <taxon>Bacillota</taxon>
        <taxon>Bacilli</taxon>
        <taxon>Bacillales</taxon>
        <taxon>Bacillaceae</taxon>
        <taxon>Evansella</taxon>
    </lineage>
</organism>
<name>A0ABS6JQV3_9BACI</name>
<comment type="caution">
    <text evidence="1">The sequence shown here is derived from an EMBL/GenBank/DDBJ whole genome shotgun (WGS) entry which is preliminary data.</text>
</comment>
<proteinExistence type="predicted"/>
<evidence type="ECO:0000313" key="1">
    <source>
        <dbReference type="EMBL" id="MBU9720936.1"/>
    </source>
</evidence>
<dbReference type="EMBL" id="JAHQCR010000023">
    <property type="protein sequence ID" value="MBU9720936.1"/>
    <property type="molecule type" value="Genomic_DNA"/>
</dbReference>